<dbReference type="PANTHER" id="PTHR10615">
    <property type="entry name" value="HISTONE ACETYLTRANSFERASE"/>
    <property type="match status" value="1"/>
</dbReference>
<dbReference type="InterPro" id="IPR016181">
    <property type="entry name" value="Acyl_CoA_acyltransferase"/>
</dbReference>
<dbReference type="InterPro" id="IPR036388">
    <property type="entry name" value="WH-like_DNA-bd_sf"/>
</dbReference>
<keyword evidence="3" id="KW-0808">Transferase</keyword>
<name>A0A232FMG9_9HYME</name>
<keyword evidence="4" id="KW-0007">Acetylation</keyword>
<dbReference type="GO" id="GO:0000785">
    <property type="term" value="C:chromatin"/>
    <property type="evidence" value="ECO:0007669"/>
    <property type="project" value="TreeGrafter"/>
</dbReference>
<evidence type="ECO:0000256" key="6">
    <source>
        <dbReference type="SAM" id="MobiDB-lite"/>
    </source>
</evidence>
<proteinExistence type="inferred from homology"/>
<dbReference type="EMBL" id="NNAY01000015">
    <property type="protein sequence ID" value="OXU31946.1"/>
    <property type="molecule type" value="Genomic_DNA"/>
</dbReference>
<sequence>MDLSKQRMINGNVNKIYCQNNEYGCHLIVYFRQASGLRSFPIELSYLLSKIVSIPGIPEKQLSDLGRLSYHSFWKSVVLEYLDSHRVVKLGALDRRDHKGNGFSGHDIATYPTPKYQSPEEKEEKDTSSESASLALMNQTPPCVSTPVVTMPEKILRVKIRKKIRGRKIGGARRQILPMKHKTLPQQRTKLLKKKEVKDVDKISGHAAGTEQDIKDDTLNESKSIVTMSKTT</sequence>
<organism evidence="8 9">
    <name type="scientific">Trichomalopsis sarcophagae</name>
    <dbReference type="NCBI Taxonomy" id="543379"/>
    <lineage>
        <taxon>Eukaryota</taxon>
        <taxon>Metazoa</taxon>
        <taxon>Ecdysozoa</taxon>
        <taxon>Arthropoda</taxon>
        <taxon>Hexapoda</taxon>
        <taxon>Insecta</taxon>
        <taxon>Pterygota</taxon>
        <taxon>Neoptera</taxon>
        <taxon>Endopterygota</taxon>
        <taxon>Hymenoptera</taxon>
        <taxon>Apocrita</taxon>
        <taxon>Proctotrupomorpha</taxon>
        <taxon>Chalcidoidea</taxon>
        <taxon>Pteromalidae</taxon>
        <taxon>Pteromalinae</taxon>
        <taxon>Trichomalopsis</taxon>
    </lineage>
</organism>
<dbReference type="GO" id="GO:0005634">
    <property type="term" value="C:nucleus"/>
    <property type="evidence" value="ECO:0007669"/>
    <property type="project" value="TreeGrafter"/>
</dbReference>
<dbReference type="InterPro" id="IPR050603">
    <property type="entry name" value="MYST_HAT"/>
</dbReference>
<feature type="region of interest" description="Disordered" evidence="6">
    <location>
        <begin position="101"/>
        <end position="132"/>
    </location>
</feature>
<comment type="caution">
    <text evidence="8">The sequence shown here is derived from an EMBL/GenBank/DDBJ whole genome shotgun (WGS) entry which is preliminary data.</text>
</comment>
<reference evidence="8 9" key="1">
    <citation type="journal article" date="2017" name="Curr. Biol.">
        <title>The Evolution of Venom by Co-option of Single-Copy Genes.</title>
        <authorList>
            <person name="Martinson E.O."/>
            <person name="Mrinalini"/>
            <person name="Kelkar Y.D."/>
            <person name="Chang C.H."/>
            <person name="Werren J.H."/>
        </authorList>
    </citation>
    <scope>NUCLEOTIDE SEQUENCE [LARGE SCALE GENOMIC DNA]</scope>
    <source>
        <strain evidence="8 9">Alberta</strain>
        <tissue evidence="8">Whole body</tissue>
    </source>
</reference>
<evidence type="ECO:0000313" key="8">
    <source>
        <dbReference type="EMBL" id="OXU31946.1"/>
    </source>
</evidence>
<dbReference type="Gene3D" id="1.10.10.10">
    <property type="entry name" value="Winged helix-like DNA-binding domain superfamily/Winged helix DNA-binding domain"/>
    <property type="match status" value="1"/>
</dbReference>
<evidence type="ECO:0000256" key="5">
    <source>
        <dbReference type="PIRSR" id="PIRSR602717-51"/>
    </source>
</evidence>
<evidence type="ECO:0000256" key="3">
    <source>
        <dbReference type="ARBA" id="ARBA00022679"/>
    </source>
</evidence>
<dbReference type="AlphaFoldDB" id="A0A232FMG9"/>
<evidence type="ECO:0000256" key="4">
    <source>
        <dbReference type="ARBA" id="ARBA00022990"/>
    </source>
</evidence>
<dbReference type="InterPro" id="IPR002717">
    <property type="entry name" value="HAT_MYST-type"/>
</dbReference>
<dbReference type="GO" id="GO:0010484">
    <property type="term" value="F:histone H3 acetyltransferase activity"/>
    <property type="evidence" value="ECO:0007669"/>
    <property type="project" value="TreeGrafter"/>
</dbReference>
<evidence type="ECO:0000256" key="1">
    <source>
        <dbReference type="ARBA" id="ARBA00010107"/>
    </source>
</evidence>
<feature type="compositionally biased region" description="Polar residues" evidence="6">
    <location>
        <begin position="221"/>
        <end position="232"/>
    </location>
</feature>
<feature type="active site" description="Proton donor/acceptor" evidence="5">
    <location>
        <position position="59"/>
    </location>
</feature>
<dbReference type="GO" id="GO:0003682">
    <property type="term" value="F:chromatin binding"/>
    <property type="evidence" value="ECO:0007669"/>
    <property type="project" value="TreeGrafter"/>
</dbReference>
<dbReference type="GO" id="GO:0003712">
    <property type="term" value="F:transcription coregulator activity"/>
    <property type="evidence" value="ECO:0007669"/>
    <property type="project" value="TreeGrafter"/>
</dbReference>
<dbReference type="PROSITE" id="PS51726">
    <property type="entry name" value="MYST_HAT"/>
    <property type="match status" value="1"/>
</dbReference>
<evidence type="ECO:0000259" key="7">
    <source>
        <dbReference type="PROSITE" id="PS51726"/>
    </source>
</evidence>
<evidence type="ECO:0000313" key="9">
    <source>
        <dbReference type="Proteomes" id="UP000215335"/>
    </source>
</evidence>
<feature type="region of interest" description="Disordered" evidence="6">
    <location>
        <begin position="203"/>
        <end position="232"/>
    </location>
</feature>
<evidence type="ECO:0000256" key="2">
    <source>
        <dbReference type="ARBA" id="ARBA00013184"/>
    </source>
</evidence>
<accession>A0A232FMG9</accession>
<dbReference type="Proteomes" id="UP000215335">
    <property type="component" value="Unassembled WGS sequence"/>
</dbReference>
<feature type="domain" description="MYST-type HAT" evidence="7">
    <location>
        <begin position="1"/>
        <end position="185"/>
    </location>
</feature>
<comment type="similarity">
    <text evidence="1">Belongs to the MYST (SAS/MOZ) family.</text>
</comment>
<gene>
    <name evidence="8" type="ORF">TSAR_010224</name>
</gene>
<protein>
    <recommendedName>
        <fullName evidence="2">histone acetyltransferase</fullName>
        <ecNumber evidence="2">2.3.1.48</ecNumber>
    </recommendedName>
</protein>
<dbReference type="GO" id="GO:0006357">
    <property type="term" value="P:regulation of transcription by RNA polymerase II"/>
    <property type="evidence" value="ECO:0007669"/>
    <property type="project" value="TreeGrafter"/>
</dbReference>
<dbReference type="STRING" id="543379.A0A232FMG9"/>
<keyword evidence="9" id="KW-1185">Reference proteome</keyword>
<dbReference type="PANTHER" id="PTHR10615:SF217">
    <property type="entry name" value="HISTONE ACETYLTRANSFERASE"/>
    <property type="match status" value="1"/>
</dbReference>
<dbReference type="SUPFAM" id="SSF55729">
    <property type="entry name" value="Acyl-CoA N-acyltransferases (Nat)"/>
    <property type="match status" value="1"/>
</dbReference>
<dbReference type="Pfam" id="PF01853">
    <property type="entry name" value="MOZ_SAS"/>
    <property type="match status" value="1"/>
</dbReference>
<feature type="compositionally biased region" description="Basic and acidic residues" evidence="6">
    <location>
        <begin position="118"/>
        <end position="128"/>
    </location>
</feature>
<dbReference type="EC" id="2.3.1.48" evidence="2"/>